<name>A0A9Q5I1Y7_SANBA</name>
<feature type="region of interest" description="Disordered" evidence="9">
    <location>
        <begin position="281"/>
        <end position="417"/>
    </location>
</feature>
<comment type="subcellular location">
    <subcellularLocation>
        <location evidence="1">Nucleus</location>
    </subcellularLocation>
</comment>
<protein>
    <recommendedName>
        <fullName evidence="3">Mediator of RNA polymerase II transcription subunit 19</fullName>
    </recommendedName>
    <alternativeName>
        <fullName evidence="8">Mediator complex subunit 19</fullName>
    </alternativeName>
</protein>
<keyword evidence="4" id="KW-0805">Transcription regulation</keyword>
<proteinExistence type="inferred from homology"/>
<dbReference type="Proteomes" id="UP000757232">
    <property type="component" value="Unassembled WGS sequence"/>
</dbReference>
<evidence type="ECO:0000256" key="8">
    <source>
        <dbReference type="ARBA" id="ARBA00032018"/>
    </source>
</evidence>
<feature type="compositionally biased region" description="Polar residues" evidence="9">
    <location>
        <begin position="130"/>
        <end position="142"/>
    </location>
</feature>
<evidence type="ECO:0000256" key="2">
    <source>
        <dbReference type="ARBA" id="ARBA00009259"/>
    </source>
</evidence>
<gene>
    <name evidence="10" type="ORF">A7U60_g2578</name>
</gene>
<evidence type="ECO:0000256" key="7">
    <source>
        <dbReference type="ARBA" id="ARBA00023242"/>
    </source>
</evidence>
<keyword evidence="7" id="KW-0539">Nucleus</keyword>
<dbReference type="GO" id="GO:0016592">
    <property type="term" value="C:mediator complex"/>
    <property type="evidence" value="ECO:0007669"/>
    <property type="project" value="InterPro"/>
</dbReference>
<reference evidence="10" key="1">
    <citation type="submission" date="2016-06" db="EMBL/GenBank/DDBJ databases">
        <title>Draft Genome sequence of the fungus Inonotus baumii.</title>
        <authorList>
            <person name="Zhu H."/>
            <person name="Lin W."/>
        </authorList>
    </citation>
    <scope>NUCLEOTIDE SEQUENCE</scope>
    <source>
        <strain evidence="10">821</strain>
    </source>
</reference>
<organism evidence="10 11">
    <name type="scientific">Sanghuangporus baumii</name>
    <name type="common">Phellinus baumii</name>
    <dbReference type="NCBI Taxonomy" id="108892"/>
    <lineage>
        <taxon>Eukaryota</taxon>
        <taxon>Fungi</taxon>
        <taxon>Dikarya</taxon>
        <taxon>Basidiomycota</taxon>
        <taxon>Agaricomycotina</taxon>
        <taxon>Agaricomycetes</taxon>
        <taxon>Hymenochaetales</taxon>
        <taxon>Hymenochaetaceae</taxon>
        <taxon>Sanghuangporus</taxon>
    </lineage>
</organism>
<dbReference type="GO" id="GO:0006357">
    <property type="term" value="P:regulation of transcription by RNA polymerase II"/>
    <property type="evidence" value="ECO:0007669"/>
    <property type="project" value="InterPro"/>
</dbReference>
<evidence type="ECO:0000256" key="3">
    <source>
        <dbReference type="ARBA" id="ARBA00019615"/>
    </source>
</evidence>
<evidence type="ECO:0000256" key="9">
    <source>
        <dbReference type="SAM" id="MobiDB-lite"/>
    </source>
</evidence>
<evidence type="ECO:0000256" key="6">
    <source>
        <dbReference type="ARBA" id="ARBA00023163"/>
    </source>
</evidence>
<feature type="compositionally biased region" description="Low complexity" evidence="9">
    <location>
        <begin position="120"/>
        <end position="129"/>
    </location>
</feature>
<comment type="similarity">
    <text evidence="2">Belongs to the Mediator complex subunit 19 family.</text>
</comment>
<evidence type="ECO:0000256" key="4">
    <source>
        <dbReference type="ARBA" id="ARBA00023015"/>
    </source>
</evidence>
<dbReference type="InterPro" id="IPR013942">
    <property type="entry name" value="Mediator_Med19_fun"/>
</dbReference>
<dbReference type="EMBL" id="LNZH02000139">
    <property type="protein sequence ID" value="OCB90207.1"/>
    <property type="molecule type" value="Genomic_DNA"/>
</dbReference>
<evidence type="ECO:0000313" key="11">
    <source>
        <dbReference type="Proteomes" id="UP000757232"/>
    </source>
</evidence>
<evidence type="ECO:0000256" key="5">
    <source>
        <dbReference type="ARBA" id="ARBA00023159"/>
    </source>
</evidence>
<dbReference type="OrthoDB" id="2160599at2759"/>
<dbReference type="GO" id="GO:0070847">
    <property type="term" value="C:core mediator complex"/>
    <property type="evidence" value="ECO:0007669"/>
    <property type="project" value="TreeGrafter"/>
</dbReference>
<evidence type="ECO:0000313" key="10">
    <source>
        <dbReference type="EMBL" id="OCB90207.1"/>
    </source>
</evidence>
<dbReference type="AlphaFoldDB" id="A0A9Q5I1Y7"/>
<keyword evidence="6" id="KW-0804">Transcription</keyword>
<dbReference type="PANTHER" id="PTHR28270:SF1">
    <property type="entry name" value="MEDIATOR OF RNA POLYMERASE II TRANSCRIPTION SUBUNIT 19"/>
    <property type="match status" value="1"/>
</dbReference>
<dbReference type="GO" id="GO:0003712">
    <property type="term" value="F:transcription coregulator activity"/>
    <property type="evidence" value="ECO:0007669"/>
    <property type="project" value="InterPro"/>
</dbReference>
<comment type="caution">
    <text evidence="10">The sequence shown here is derived from an EMBL/GenBank/DDBJ whole genome shotgun (WGS) entry which is preliminary data.</text>
</comment>
<keyword evidence="5" id="KW-0010">Activator</keyword>
<feature type="region of interest" description="Disordered" evidence="9">
    <location>
        <begin position="117"/>
        <end position="192"/>
    </location>
</feature>
<keyword evidence="11" id="KW-1185">Reference proteome</keyword>
<accession>A0A9Q5I1Y7</accession>
<evidence type="ECO:0000256" key="1">
    <source>
        <dbReference type="ARBA" id="ARBA00004123"/>
    </source>
</evidence>
<dbReference type="PANTHER" id="PTHR28270">
    <property type="entry name" value="MEDIATOR OF RNA POLYMERASE II TRANSCRIPTION SUBUNIT 19"/>
    <property type="match status" value="1"/>
</dbReference>
<sequence length="417" mass="43781">MSRVRDFPSLRVLSHRLSCRRPSSRSTSPAFIAVNITVLSAGMDVDKLDRSLVKGEARANAEAGPSSQPKLPVVFLPPPGPPRRKGPVDGTQDLISRFQLLHAYDKYVRPYVHTSGVGEGSSASANSNGRFQSPSHAQSVSTPGVVDKGKGREVPLPVSAISMGAPTPGADGGDGDDGEDEGTKGDKKQKNSYRHLIRGIPGKHSMKKDDHLQSIMLVPPKQHMQISKFDPRTQREAFTVSLEGLKGWNINTLVAESPQAREDRKKRKELKKLAKAQAQAAQAGVPLPGALPVTGASIAPTPGARHPQTPTSAGVAGLGTPRPQGPGPGPPAYTTAPGLVAGTGPPRSATPIPRPGSRAKKRELEVDGLPNGNVNAKRPPPGSAGSTGIPRPSKRPRTDGTMGLPPIPQQQPTPQGV</sequence>
<feature type="region of interest" description="Disordered" evidence="9">
    <location>
        <begin position="59"/>
        <end position="90"/>
    </location>
</feature>